<dbReference type="AlphaFoldDB" id="A0A0F9KM85"/>
<gene>
    <name evidence="1" type="ORF">LCGC14_1616700</name>
</gene>
<organism evidence="1">
    <name type="scientific">marine sediment metagenome</name>
    <dbReference type="NCBI Taxonomy" id="412755"/>
    <lineage>
        <taxon>unclassified sequences</taxon>
        <taxon>metagenomes</taxon>
        <taxon>ecological metagenomes</taxon>
    </lineage>
</organism>
<protein>
    <submittedName>
        <fullName evidence="1">Uncharacterized protein</fullName>
    </submittedName>
</protein>
<reference evidence="1" key="1">
    <citation type="journal article" date="2015" name="Nature">
        <title>Complex archaea that bridge the gap between prokaryotes and eukaryotes.</title>
        <authorList>
            <person name="Spang A."/>
            <person name="Saw J.H."/>
            <person name="Jorgensen S.L."/>
            <person name="Zaremba-Niedzwiedzka K."/>
            <person name="Martijn J."/>
            <person name="Lind A.E."/>
            <person name="van Eijk R."/>
            <person name="Schleper C."/>
            <person name="Guy L."/>
            <person name="Ettema T.J."/>
        </authorList>
    </citation>
    <scope>NUCLEOTIDE SEQUENCE</scope>
</reference>
<comment type="caution">
    <text evidence="1">The sequence shown here is derived from an EMBL/GenBank/DDBJ whole genome shotgun (WGS) entry which is preliminary data.</text>
</comment>
<evidence type="ECO:0000313" key="1">
    <source>
        <dbReference type="EMBL" id="KKM23293.1"/>
    </source>
</evidence>
<sequence length="48" mass="5584">MREVVVRFWKSSEEEETCEVLQLVCEDEEQETYGGQVGDKYVTVNLAK</sequence>
<proteinExistence type="predicted"/>
<name>A0A0F9KM85_9ZZZZ</name>
<accession>A0A0F9KM85</accession>
<dbReference type="EMBL" id="LAZR01013153">
    <property type="protein sequence ID" value="KKM23293.1"/>
    <property type="molecule type" value="Genomic_DNA"/>
</dbReference>